<proteinExistence type="inferred from homology"/>
<dbReference type="PANTHER" id="PTHR10566">
    <property type="entry name" value="CHAPERONE-ACTIVITY OF BC1 COMPLEX CABC1 -RELATED"/>
    <property type="match status" value="1"/>
</dbReference>
<sequence>MIRPETEGDRCEWHPVHSKSIGVCPYCLREALSRLLWISSFGIYAAASFTTSSSPYSSLSSVAASPSYIDLKRPRPSFHFERCVEDVRDFAGMKEPVTKSQSWVFARGRKNGNKKEKEGKEEKKEKKVETKNKTIVIRIFISPYKSFDFLIVYVTLFSCNVAIITILWTFRYLYQEIDYINEGKNADRFRREFRNIKWVRVPFIHWDYTSTRVLTLEYVPGIKINSLNQLDARGFNHSLIARRATESYLIQILKIGYFHADPHPGNIAIDMDGSLIYYDFGMMGEIKSFTRERLRELFYAVYEKDANKVIRCLIDLEALRPTGDLAPVRRSIQFLLDKLLIQTPDQQQTLAAIGEDLFAIATDQTFCFPSSITFVMKAFSTLEGIGYSLDPEYSFAKIAAPYAQELLNIRQQQRSGAELVEDIQKQANDAGNYTILMPYRVQRIEEFVKQLESGDLKLRVRVLESERAARKASILQMSAMYTAMSGTLLNVGVTLSSQGNQAIANGSFIGAGIFLTLVVRSMKRVKQLDKLEKMI</sequence>
<accession>A0A8N4I9Z5</accession>
<dbReference type="Pfam" id="PF03109">
    <property type="entry name" value="ABC1"/>
    <property type="match status" value="1"/>
</dbReference>
<keyword evidence="2" id="KW-0472">Membrane</keyword>
<dbReference type="OrthoDB" id="427480at2759"/>
<dbReference type="InterPro" id="IPR050154">
    <property type="entry name" value="UbiB_kinase"/>
</dbReference>
<evidence type="ECO:0000313" key="4">
    <source>
        <dbReference type="Proteomes" id="UP000504607"/>
    </source>
</evidence>
<dbReference type="GO" id="GO:0016020">
    <property type="term" value="C:membrane"/>
    <property type="evidence" value="ECO:0007669"/>
    <property type="project" value="GOC"/>
</dbReference>
<dbReference type="GO" id="GO:1901031">
    <property type="term" value="P:regulation of response to reactive oxygen species"/>
    <property type="evidence" value="ECO:0007669"/>
    <property type="project" value="TreeGrafter"/>
</dbReference>
<feature type="transmembrane region" description="Helical" evidence="2">
    <location>
        <begin position="150"/>
        <end position="174"/>
    </location>
</feature>
<dbReference type="AlphaFoldDB" id="A0A8N4I9Z5"/>
<reference evidence="5" key="1">
    <citation type="submission" date="2025-08" db="UniProtKB">
        <authorList>
            <consortium name="RefSeq"/>
        </authorList>
    </citation>
    <scope>IDENTIFICATION</scope>
</reference>
<evidence type="ECO:0000313" key="5">
    <source>
        <dbReference type="RefSeq" id="XP_029116385.1"/>
    </source>
</evidence>
<dbReference type="GO" id="GO:0046467">
    <property type="term" value="P:membrane lipid biosynthetic process"/>
    <property type="evidence" value="ECO:0007669"/>
    <property type="project" value="TreeGrafter"/>
</dbReference>
<dbReference type="Proteomes" id="UP000504607">
    <property type="component" value="Unplaced"/>
</dbReference>
<keyword evidence="4" id="KW-1185">Reference proteome</keyword>
<keyword evidence="2" id="KW-0812">Transmembrane</keyword>
<dbReference type="CDD" id="cd05121">
    <property type="entry name" value="ABC1_ADCK3-like"/>
    <property type="match status" value="1"/>
</dbReference>
<dbReference type="PANTHER" id="PTHR10566:SF113">
    <property type="entry name" value="PROTEIN ACTIVITY OF BC1 COMPLEX KINASE 7, CHLOROPLASTIC"/>
    <property type="match status" value="1"/>
</dbReference>
<evidence type="ECO:0000256" key="2">
    <source>
        <dbReference type="SAM" id="Phobius"/>
    </source>
</evidence>
<dbReference type="GO" id="GO:0016301">
    <property type="term" value="F:kinase activity"/>
    <property type="evidence" value="ECO:0007669"/>
    <property type="project" value="UniProtKB-KW"/>
</dbReference>
<keyword evidence="5" id="KW-0808">Transferase</keyword>
<name>A0A8N4I9Z5_ELAGV</name>
<gene>
    <name evidence="5" type="primary">LOC105060616</name>
</gene>
<organism evidence="4 5">
    <name type="scientific">Elaeis guineensis var. tenera</name>
    <name type="common">Oil palm</name>
    <dbReference type="NCBI Taxonomy" id="51953"/>
    <lineage>
        <taxon>Eukaryota</taxon>
        <taxon>Viridiplantae</taxon>
        <taxon>Streptophyta</taxon>
        <taxon>Embryophyta</taxon>
        <taxon>Tracheophyta</taxon>
        <taxon>Spermatophyta</taxon>
        <taxon>Magnoliopsida</taxon>
        <taxon>Liliopsida</taxon>
        <taxon>Arecaceae</taxon>
        <taxon>Arecoideae</taxon>
        <taxon>Cocoseae</taxon>
        <taxon>Elaeidinae</taxon>
        <taxon>Elaeis</taxon>
    </lineage>
</organism>
<evidence type="ECO:0000256" key="1">
    <source>
        <dbReference type="ARBA" id="ARBA00009670"/>
    </source>
</evidence>
<feature type="domain" description="ABC1 atypical kinase-like" evidence="3">
    <location>
        <begin position="171"/>
        <end position="311"/>
    </location>
</feature>
<comment type="similarity">
    <text evidence="1">Belongs to the protein kinase superfamily. ADCK protein kinase family.</text>
</comment>
<dbReference type="SUPFAM" id="SSF56112">
    <property type="entry name" value="Protein kinase-like (PK-like)"/>
    <property type="match status" value="1"/>
</dbReference>
<dbReference type="InterPro" id="IPR011009">
    <property type="entry name" value="Kinase-like_dom_sf"/>
</dbReference>
<keyword evidence="5" id="KW-0418">Kinase</keyword>
<keyword evidence="2" id="KW-1133">Transmembrane helix</keyword>
<dbReference type="RefSeq" id="XP_029116385.1">
    <property type="nucleotide sequence ID" value="XM_029260552.1"/>
</dbReference>
<protein>
    <submittedName>
        <fullName evidence="5">Protein ACTIVITY OF BC1 COMPLEX KINASE 7, chloroplastic</fullName>
    </submittedName>
</protein>
<dbReference type="InterPro" id="IPR004147">
    <property type="entry name" value="ABC1_dom"/>
</dbReference>
<evidence type="ECO:0000259" key="3">
    <source>
        <dbReference type="Pfam" id="PF03109"/>
    </source>
</evidence>